<evidence type="ECO:0000313" key="1">
    <source>
        <dbReference type="EMBL" id="KJJ83814.1"/>
    </source>
</evidence>
<evidence type="ECO:0000313" key="4">
    <source>
        <dbReference type="EMBL" id="KJJ85698.1"/>
    </source>
</evidence>
<dbReference type="EMBL" id="JYNY01000287">
    <property type="protein sequence ID" value="KJJ84695.1"/>
    <property type="molecule type" value="Genomic_DNA"/>
</dbReference>
<evidence type="ECO:0000313" key="3">
    <source>
        <dbReference type="EMBL" id="KJJ84695.1"/>
    </source>
</evidence>
<gene>
    <name evidence="4" type="ORF">OMAG_000433</name>
    <name evidence="3" type="ORF">OMAG_001437</name>
    <name evidence="2" type="ORF">OMAG_001472</name>
    <name evidence="1" type="ORF">OMAG_002317</name>
</gene>
<evidence type="ECO:0000313" key="2">
    <source>
        <dbReference type="EMBL" id="KJJ84660.1"/>
    </source>
</evidence>
<proteinExistence type="predicted"/>
<comment type="caution">
    <text evidence="1">The sequence shown here is derived from an EMBL/GenBank/DDBJ whole genome shotgun (WGS) entry which is preliminary data.</text>
</comment>
<dbReference type="EMBL" id="JYNY01000091">
    <property type="protein sequence ID" value="KJJ85698.1"/>
    <property type="molecule type" value="Genomic_DNA"/>
</dbReference>
<sequence>MKKISFFLFFTRTQHVQKKAFLAVYNYSAPAKKAHAARGPFFFSQIPIAPPKKVIKTRPATTHRKLRRKYLVFCLLFLKIFYVAI</sequence>
<reference evidence="1 5" key="1">
    <citation type="submission" date="2015-02" db="EMBL/GenBank/DDBJ databases">
        <title>Single-cell genomics of uncultivated deep-branching MTB reveals a conserved set of magnetosome genes.</title>
        <authorList>
            <person name="Kolinko S."/>
            <person name="Richter M."/>
            <person name="Glockner F.O."/>
            <person name="Brachmann A."/>
            <person name="Schuler D."/>
        </authorList>
    </citation>
    <scope>NUCLEOTIDE SEQUENCE [LARGE SCALE GENOMIC DNA]</scope>
    <source>
        <strain evidence="1">SKK-01</strain>
    </source>
</reference>
<dbReference type="EMBL" id="JYNY01000305">
    <property type="protein sequence ID" value="KJJ84660.1"/>
    <property type="molecule type" value="Genomic_DNA"/>
</dbReference>
<accession>A0A0F0CP78</accession>
<name>A0A0F0CP78_9BACT</name>
<organism evidence="1 5">
    <name type="scientific">Candidatus Omnitrophus magneticus</name>
    <dbReference type="NCBI Taxonomy" id="1609969"/>
    <lineage>
        <taxon>Bacteria</taxon>
        <taxon>Pseudomonadati</taxon>
        <taxon>Candidatus Omnitrophota</taxon>
        <taxon>Candidatus Omnitrophus</taxon>
    </lineage>
</organism>
<keyword evidence="5" id="KW-1185">Reference proteome</keyword>
<dbReference type="EMBL" id="JYNY01000477">
    <property type="protein sequence ID" value="KJJ83814.1"/>
    <property type="molecule type" value="Genomic_DNA"/>
</dbReference>
<protein>
    <submittedName>
        <fullName evidence="1">Uncharacterized protein</fullName>
    </submittedName>
</protein>
<dbReference type="Proteomes" id="UP000033428">
    <property type="component" value="Unassembled WGS sequence"/>
</dbReference>
<evidence type="ECO:0000313" key="5">
    <source>
        <dbReference type="Proteomes" id="UP000033428"/>
    </source>
</evidence>
<dbReference type="AlphaFoldDB" id="A0A0F0CP78"/>